<gene>
    <name evidence="1" type="ORF">AGR7A_Cc160041</name>
</gene>
<sequence length="404" mass="45811">MTSRRIKKAAWKWSLFSSLLRDRAGTFAIMTALLLPVFIILLGLLFEGGRALAYYNQSKRVMAMACERATKPTRTYTLLDTVRRDNVTAAFDAMIQSTKQKVLSRDVKVKWTETEINAEFSYGLIFSEMFNLEKLKYRLAYSCEGIPPYPEDDAVIIDNMFESNALGVERVLKNGVTKETPGGCWGVYPYSEIGWDGGTGPGVELQDWSSPCCRRNHNWEGYPAGMQSKKLNEAPTANDKACTLKEVDKAKTTDKIEIDKKPGTELSLPTRYVMELDSDWGPPEPGKKKNIEANSSIYKDVELHPGIYKIMVWYNGRRAVENVEKTNGIKISLQQLLPDLKPQQRVWELTQDKNSIAWTPREYILRVKAYSIYRVTIEATGLSDSFGGIITGFQLIYVDRMEEG</sequence>
<dbReference type="Proteomes" id="UP000192140">
    <property type="component" value="Unassembled WGS sequence"/>
</dbReference>
<reference evidence="1" key="1">
    <citation type="submission" date="2016-01" db="EMBL/GenBank/DDBJ databases">
        <authorList>
            <person name="Regsiter A."/>
            <person name="william w."/>
        </authorList>
    </citation>
    <scope>NUCLEOTIDE SEQUENCE</scope>
    <source>
        <strain evidence="1">NCPPB 1641</strain>
    </source>
</reference>
<evidence type="ECO:0000313" key="2">
    <source>
        <dbReference type="Proteomes" id="UP000192140"/>
    </source>
</evidence>
<evidence type="ECO:0000313" key="1">
    <source>
        <dbReference type="EMBL" id="CVI55070.1"/>
    </source>
</evidence>
<dbReference type="AlphaFoldDB" id="A0A1S7TL40"/>
<dbReference type="EMBL" id="FCNP01000008">
    <property type="protein sequence ID" value="CVI55070.1"/>
    <property type="molecule type" value="Genomic_DNA"/>
</dbReference>
<keyword evidence="2" id="KW-1185">Reference proteome</keyword>
<proteinExistence type="predicted"/>
<name>A0A1S7TL40_9HYPH</name>
<accession>A0A1S7TL40</accession>
<protein>
    <submittedName>
        <fullName evidence="1">Uncharacterized protein</fullName>
    </submittedName>
</protein>
<organism evidence="1 2">
    <name type="scientific">Agrobacterium deltaense NCPPB 1641</name>
    <dbReference type="NCBI Taxonomy" id="1183425"/>
    <lineage>
        <taxon>Bacteria</taxon>
        <taxon>Pseudomonadati</taxon>
        <taxon>Pseudomonadota</taxon>
        <taxon>Alphaproteobacteria</taxon>
        <taxon>Hyphomicrobiales</taxon>
        <taxon>Rhizobiaceae</taxon>
        <taxon>Rhizobium/Agrobacterium group</taxon>
        <taxon>Agrobacterium</taxon>
    </lineage>
</organism>
<dbReference type="RefSeq" id="WP_080851841.1">
    <property type="nucleotide sequence ID" value="NZ_LT009775.1"/>
</dbReference>
<comment type="caution">
    <text evidence="1">The sequence shown here is derived from an EMBL/GenBank/DDBJ whole genome shotgun (WGS) entry which is preliminary data.</text>
</comment>